<feature type="region of interest" description="Disordered" evidence="1">
    <location>
        <begin position="774"/>
        <end position="971"/>
    </location>
</feature>
<feature type="region of interest" description="Disordered" evidence="1">
    <location>
        <begin position="269"/>
        <end position="291"/>
    </location>
</feature>
<proteinExistence type="predicted"/>
<feature type="compositionally biased region" description="Polar residues" evidence="1">
    <location>
        <begin position="876"/>
        <end position="889"/>
    </location>
</feature>
<feature type="compositionally biased region" description="Polar residues" evidence="1">
    <location>
        <begin position="916"/>
        <end position="927"/>
    </location>
</feature>
<protein>
    <submittedName>
        <fullName evidence="2">Uncharacterized protein</fullName>
    </submittedName>
</protein>
<feature type="region of interest" description="Disordered" evidence="1">
    <location>
        <begin position="1"/>
        <end position="123"/>
    </location>
</feature>
<evidence type="ECO:0000256" key="1">
    <source>
        <dbReference type="SAM" id="MobiDB-lite"/>
    </source>
</evidence>
<keyword evidence="3" id="KW-1185">Reference proteome</keyword>
<feature type="region of interest" description="Disordered" evidence="1">
    <location>
        <begin position="382"/>
        <end position="528"/>
    </location>
</feature>
<feature type="compositionally biased region" description="Polar residues" evidence="1">
    <location>
        <begin position="461"/>
        <end position="479"/>
    </location>
</feature>
<comment type="caution">
    <text evidence="2">The sequence shown here is derived from an EMBL/GenBank/DDBJ whole genome shotgun (WGS) entry which is preliminary data.</text>
</comment>
<feature type="compositionally biased region" description="Basic and acidic residues" evidence="1">
    <location>
        <begin position="728"/>
        <end position="741"/>
    </location>
</feature>
<gene>
    <name evidence="2" type="ORF">LSH36_12g28019</name>
</gene>
<reference evidence="2" key="1">
    <citation type="journal article" date="2023" name="Mol. Biol. Evol.">
        <title>Third-Generation Sequencing Reveals the Adaptive Role of the Epigenome in Three Deep-Sea Polychaetes.</title>
        <authorList>
            <person name="Perez M."/>
            <person name="Aroh O."/>
            <person name="Sun Y."/>
            <person name="Lan Y."/>
            <person name="Juniper S.K."/>
            <person name="Young C.R."/>
            <person name="Angers B."/>
            <person name="Qian P.Y."/>
        </authorList>
    </citation>
    <scope>NUCLEOTIDE SEQUENCE</scope>
    <source>
        <strain evidence="2">P08H-3</strain>
    </source>
</reference>
<feature type="compositionally biased region" description="Basic and acidic residues" evidence="1">
    <location>
        <begin position="408"/>
        <end position="431"/>
    </location>
</feature>
<feature type="compositionally biased region" description="Polar residues" evidence="1">
    <location>
        <begin position="88"/>
        <end position="97"/>
    </location>
</feature>
<feature type="compositionally biased region" description="Basic and acidic residues" evidence="1">
    <location>
        <begin position="794"/>
        <end position="807"/>
    </location>
</feature>
<accession>A0AAD9KEC1</accession>
<organism evidence="2 3">
    <name type="scientific">Paralvinella palmiformis</name>
    <dbReference type="NCBI Taxonomy" id="53620"/>
    <lineage>
        <taxon>Eukaryota</taxon>
        <taxon>Metazoa</taxon>
        <taxon>Spiralia</taxon>
        <taxon>Lophotrochozoa</taxon>
        <taxon>Annelida</taxon>
        <taxon>Polychaeta</taxon>
        <taxon>Sedentaria</taxon>
        <taxon>Canalipalpata</taxon>
        <taxon>Terebellida</taxon>
        <taxon>Terebelliformia</taxon>
        <taxon>Alvinellidae</taxon>
        <taxon>Paralvinella</taxon>
    </lineage>
</organism>
<feature type="compositionally biased region" description="Low complexity" evidence="1">
    <location>
        <begin position="274"/>
        <end position="291"/>
    </location>
</feature>
<feature type="compositionally biased region" description="Basic and acidic residues" evidence="1">
    <location>
        <begin position="440"/>
        <end position="455"/>
    </location>
</feature>
<feature type="compositionally biased region" description="Basic and acidic residues" evidence="1">
    <location>
        <begin position="519"/>
        <end position="528"/>
    </location>
</feature>
<feature type="region of interest" description="Disordered" evidence="1">
    <location>
        <begin position="551"/>
        <end position="642"/>
    </location>
</feature>
<feature type="compositionally biased region" description="Basic and acidic residues" evidence="1">
    <location>
        <begin position="898"/>
        <end position="915"/>
    </location>
</feature>
<sequence length="1123" mass="121084">METDDPRTGGGRSGAVEVFGEPAAAQQPQQREQHHHHQQQQQQQQQQRSGEVGNIGTTSVPRPIDSYRSINDGSSRPSVPDPSITVPDVSTNGSAAGSRTFVVRGNGPSLPGSEQRESAVRSPEFVGCATSTGYSTPVRTDIVGTQSAAKSRVESFDSTLISDRAETAVPTSLAFGSALRASTVIDGGSCCSESLDTTLCHGTSPVGMTTCVQPPPSPFHTRYVLRRLSCSTPTVKTDFRYTDRDPCGNRIHSGTRVMLSPTATELSLIDPDSRTSSRTSTPTMVRTRPRLPTGLTRHKDLLTVTMNSGTVSPPLMTRGLAAEDIACDFNSLGRTDFVRKYSTKVRSGSETLPRSGLPGQGLSSCAVLPESTQNALLMMSGGDVERDRNVRPHTLGGLTPTRTRSIKLKLEKLRDTRRSSEATVLVRKDSGESSSSSPESSRKDSNSSCDAEGKNGARVPSESTGPMDTYCKTSDNNVPRGQLHRLNIAHSQPPLGKERRYYTLPARRSASPAGQSTDADMRESPSKTVAADRRLLHQNAVESLSLDVKAHHTNNSGEHGKDLSDQMPSSGKEWPVKSVRPAAVRWEIGRDSLDSDRSTPPPKDRTNQQQDEASRKISDVAEDEGVGEIDLDPDESYNLSSLPRSTNKELWLTMKSPETNRVTGVPNDQDSVTANRGVKFKEADRGESVVCGPGKLPNGRFYTHPPSKERTSVQEAGSVDTNGFGALRDSRPPERPSSEELKLQLSTVSIDSQSCIGDQSYSTYHDVLRDVTAEGTSIDSHLERKNSKTLKQKSKSDPCGEKQKESMRMTQTLEAPVQSTPLLIEEKPTSSSNHDGAPPTVASSADKRTSHSDSSLLKTEKSAIIQQPVGVLSDPGTKSRTSQQETSYIISVHRSSSRKRDNRSSDDAEKPKTTDSQDSADSVTVENDSLPEMAPILVESDGEPLSPDSQSPDSTLGRERTLGPASQSGGSVMASLTLPFSKAKNTALTRSHSSASVFLSKSEVYRNTTPSPGSTRQKELVKRRPHFSEHHLGQPATGSIDLSGHKRDKNWASGYCPSLEPIYAQSSLSLFEGAAEEKATSFCGPPSTCLVEALPLNTESRVPAMVADWMTGVLGNSFLTDTS</sequence>
<feature type="region of interest" description="Disordered" evidence="1">
    <location>
        <begin position="685"/>
        <end position="741"/>
    </location>
</feature>
<feature type="compositionally biased region" description="Basic and acidic residues" evidence="1">
    <location>
        <begin position="587"/>
        <end position="619"/>
    </location>
</feature>
<feature type="compositionally biased region" description="Polar residues" evidence="1">
    <location>
        <begin position="68"/>
        <end position="77"/>
    </location>
</feature>
<feature type="compositionally biased region" description="Polar residues" evidence="1">
    <location>
        <begin position="808"/>
        <end position="821"/>
    </location>
</feature>
<dbReference type="EMBL" id="JAODUP010000012">
    <property type="protein sequence ID" value="KAK2169170.1"/>
    <property type="molecule type" value="Genomic_DNA"/>
</dbReference>
<name>A0AAD9KEC1_9ANNE</name>
<evidence type="ECO:0000313" key="3">
    <source>
        <dbReference type="Proteomes" id="UP001208570"/>
    </source>
</evidence>
<feature type="compositionally biased region" description="Acidic residues" evidence="1">
    <location>
        <begin position="620"/>
        <end position="635"/>
    </location>
</feature>
<dbReference type="Proteomes" id="UP001208570">
    <property type="component" value="Unassembled WGS sequence"/>
</dbReference>
<dbReference type="AlphaFoldDB" id="A0AAD9KEC1"/>
<evidence type="ECO:0000313" key="2">
    <source>
        <dbReference type="EMBL" id="KAK2169170.1"/>
    </source>
</evidence>